<feature type="binding site" evidence="4">
    <location>
        <position position="225"/>
    </location>
    <ligand>
        <name>Zn(2+)</name>
        <dbReference type="ChEBI" id="CHEBI:29105"/>
        <label>2</label>
        <note>catalytic</note>
    </ligand>
</feature>
<gene>
    <name evidence="6" type="ORF">FKG94_08705</name>
</gene>
<dbReference type="Gene3D" id="3.20.20.140">
    <property type="entry name" value="Metal-dependent hydrolases"/>
    <property type="match status" value="1"/>
</dbReference>
<feature type="domain" description="Amidohydrolase-related" evidence="5">
    <location>
        <begin position="54"/>
        <end position="376"/>
    </location>
</feature>
<dbReference type="RefSeq" id="WP_142903838.1">
    <property type="nucleotide sequence ID" value="NZ_ML660091.1"/>
</dbReference>
<keyword evidence="1" id="KW-0482">Metalloprotease</keyword>
<feature type="binding site" evidence="3">
    <location>
        <position position="100"/>
    </location>
    <ligand>
        <name>substrate</name>
    </ligand>
</feature>
<dbReference type="EMBL" id="VHSG01000008">
    <property type="protein sequence ID" value="TQV81177.1"/>
    <property type="molecule type" value="Genomic_DNA"/>
</dbReference>
<evidence type="ECO:0000256" key="3">
    <source>
        <dbReference type="PIRSR" id="PIRSR001238-2"/>
    </source>
</evidence>
<dbReference type="Gene3D" id="2.30.40.10">
    <property type="entry name" value="Urease, subunit C, domain 1"/>
    <property type="match status" value="1"/>
</dbReference>
<name>A0A545TVD4_9GAMM</name>
<dbReference type="Proteomes" id="UP000319732">
    <property type="component" value="Unassembled WGS sequence"/>
</dbReference>
<comment type="subcellular location">
    <subcellularLocation>
        <location evidence="1">Cytoplasm</location>
    </subcellularLocation>
</comment>
<dbReference type="InterPro" id="IPR050378">
    <property type="entry name" value="Metallo-dep_Hydrolases_sf"/>
</dbReference>
<dbReference type="PANTHER" id="PTHR11647:SF1">
    <property type="entry name" value="COLLAPSIN RESPONSE MEDIATOR PROTEIN"/>
    <property type="match status" value="1"/>
</dbReference>
<feature type="binding site" evidence="3">
    <location>
        <position position="131"/>
    </location>
    <ligand>
        <name>substrate</name>
    </ligand>
</feature>
<dbReference type="Pfam" id="PF01979">
    <property type="entry name" value="Amidohydro_1"/>
    <property type="match status" value="1"/>
</dbReference>
<evidence type="ECO:0000256" key="1">
    <source>
        <dbReference type="PIRNR" id="PIRNR001238"/>
    </source>
</evidence>
<dbReference type="GO" id="GO:0006508">
    <property type="term" value="P:proteolysis"/>
    <property type="evidence" value="ECO:0007669"/>
    <property type="project" value="UniProtKB-KW"/>
</dbReference>
<evidence type="ECO:0000256" key="4">
    <source>
        <dbReference type="PIRSR" id="PIRSR001238-3"/>
    </source>
</evidence>
<dbReference type="GO" id="GO:0008798">
    <property type="term" value="F:beta-aspartyl-peptidase activity"/>
    <property type="evidence" value="ECO:0007669"/>
    <property type="project" value="InterPro"/>
</dbReference>
<dbReference type="InterPro" id="IPR011059">
    <property type="entry name" value="Metal-dep_hydrolase_composite"/>
</dbReference>
<comment type="function">
    <text evidence="1">Catalyzes the hydrolytic cleavage of a subset of L-isoaspartyl (L-beta-aspartyl) dipeptides. Used to degrade proteins damaged by L-isoaspartyl residues formation.</text>
</comment>
<comment type="similarity">
    <text evidence="1">Belongs to the peptidase M38 family.</text>
</comment>
<organism evidence="6 7">
    <name type="scientific">Exilibacterium tricleocarpae</name>
    <dbReference type="NCBI Taxonomy" id="2591008"/>
    <lineage>
        <taxon>Bacteria</taxon>
        <taxon>Pseudomonadati</taxon>
        <taxon>Pseudomonadota</taxon>
        <taxon>Gammaproteobacteria</taxon>
        <taxon>Cellvibrionales</taxon>
        <taxon>Cellvibrionaceae</taxon>
        <taxon>Exilibacterium</taxon>
    </lineage>
</organism>
<feature type="binding site" evidence="4">
    <location>
        <position position="286"/>
    </location>
    <ligand>
        <name>Zn(2+)</name>
        <dbReference type="ChEBI" id="CHEBI:29105"/>
        <label>1</label>
        <note>catalytic</note>
    </ligand>
</feature>
<keyword evidence="1" id="KW-0645">Protease</keyword>
<dbReference type="PANTHER" id="PTHR11647">
    <property type="entry name" value="HYDRANTOINASE/DIHYDROPYRIMIDINASE FAMILY MEMBER"/>
    <property type="match status" value="1"/>
</dbReference>
<dbReference type="InterPro" id="IPR010229">
    <property type="entry name" value="Pept_M38_dipep"/>
</dbReference>
<dbReference type="GO" id="GO:0005737">
    <property type="term" value="C:cytoplasm"/>
    <property type="evidence" value="ECO:0007669"/>
    <property type="project" value="UniProtKB-SubCell"/>
</dbReference>
<evidence type="ECO:0000313" key="6">
    <source>
        <dbReference type="EMBL" id="TQV81177.1"/>
    </source>
</evidence>
<dbReference type="SUPFAM" id="SSF51556">
    <property type="entry name" value="Metallo-dependent hydrolases"/>
    <property type="match status" value="1"/>
</dbReference>
<feature type="binding site" evidence="3">
    <location>
        <position position="228"/>
    </location>
    <ligand>
        <name>substrate</name>
    </ligand>
</feature>
<sequence length="397" mass="41460">MLTLIRNAEVFSPAPLGCQDVLIAGKSIAAVGGNLSQNLHGELVTTVDAKGRLLVPGFVDSLVHIAGGGGEGGFGTRTEGLRFEDAVRAGVTTVVGALGTDACTRSLRDLYGKSRQLSDNGLTCYIHTGSYEIPPRTLTGSARDDIVLIDSVIGVGEVAIADHRSSQPTVAELAKLAADVHVAGLLSGKPAVVSVHVGDGRQHLLLLNQVLDDTELPIRLFYPTHINRSKELLAAGWAFAKRGGAIDFTTSTTEVILEMGEIKACTALRRSLEQGVALEQITLSSDAQGSLPHFNAQGNLDGLEVGAIGSLHRAVTEAVTLEGVPFASALATVTANPARILGLGEKGCIAVGRDADLQLLDPATLVVDSVMARGNWLLKEGELTVRTPFERGGDTSL</sequence>
<evidence type="ECO:0000313" key="7">
    <source>
        <dbReference type="Proteomes" id="UP000319732"/>
    </source>
</evidence>
<feature type="binding site" evidence="4">
    <location>
        <position position="196"/>
    </location>
    <ligand>
        <name>Zn(2+)</name>
        <dbReference type="ChEBI" id="CHEBI:29105"/>
        <label>2</label>
        <note>catalytic</note>
    </ligand>
</feature>
<dbReference type="GO" id="GO:0008237">
    <property type="term" value="F:metallopeptidase activity"/>
    <property type="evidence" value="ECO:0007669"/>
    <property type="project" value="UniProtKB-KW"/>
</dbReference>
<feature type="binding site" evidence="3">
    <location>
        <begin position="69"/>
        <end position="71"/>
    </location>
    <ligand>
        <name>substrate</name>
    </ligand>
</feature>
<comment type="cofactor">
    <cofactor evidence="1 4">
        <name>Zn(2+)</name>
        <dbReference type="ChEBI" id="CHEBI:29105"/>
    </cofactor>
    <text evidence="1 4">Binds 2 Zn(2+) ions per subunit.</text>
</comment>
<dbReference type="AlphaFoldDB" id="A0A545TVD4"/>
<comment type="caution">
    <text evidence="6">The sequence shown here is derived from an EMBL/GenBank/DDBJ whole genome shotgun (WGS) entry which is preliminary data.</text>
</comment>
<comment type="PTM">
    <text evidence="1">Carboxylation allows a single lysine to coordinate two zinc ions.</text>
</comment>
<dbReference type="InterPro" id="IPR032466">
    <property type="entry name" value="Metal_Hydrolase"/>
</dbReference>
<keyword evidence="7" id="KW-1185">Reference proteome</keyword>
<reference evidence="6 7" key="1">
    <citation type="submission" date="2019-06" db="EMBL/GenBank/DDBJ databases">
        <title>Whole genome sequence for Cellvibrionaceae sp. R142.</title>
        <authorList>
            <person name="Wang G."/>
        </authorList>
    </citation>
    <scope>NUCLEOTIDE SEQUENCE [LARGE SCALE GENOMIC DNA]</scope>
    <source>
        <strain evidence="6 7">R142</strain>
    </source>
</reference>
<keyword evidence="1 6" id="KW-0378">Hydrolase</keyword>
<feature type="binding site" evidence="4">
    <location>
        <position position="64"/>
    </location>
    <ligand>
        <name>Zn(2+)</name>
        <dbReference type="ChEBI" id="CHEBI:29105"/>
        <label>1</label>
        <note>catalytic</note>
    </ligand>
</feature>
<accession>A0A545TVD4</accession>
<feature type="binding site" evidence="3">
    <location>
        <position position="164"/>
    </location>
    <ligand>
        <name>substrate</name>
    </ligand>
</feature>
<protein>
    <recommendedName>
        <fullName evidence="1">Isoaspartyl dipeptidase</fullName>
        <ecNumber evidence="1">3.4.19.-</ecNumber>
    </recommendedName>
</protein>
<feature type="binding site" evidence="3">
    <location>
        <position position="290"/>
    </location>
    <ligand>
        <name>substrate</name>
    </ligand>
</feature>
<evidence type="ECO:0000256" key="2">
    <source>
        <dbReference type="PIRSR" id="PIRSR001238-1"/>
    </source>
</evidence>
<dbReference type="SUPFAM" id="SSF51338">
    <property type="entry name" value="Composite domain of metallo-dependent hydrolases"/>
    <property type="match status" value="1"/>
</dbReference>
<feature type="active site" description="Proton acceptor" evidence="2">
    <location>
        <position position="286"/>
    </location>
</feature>
<dbReference type="EC" id="3.4.19.-" evidence="1"/>
<dbReference type="InterPro" id="IPR006680">
    <property type="entry name" value="Amidohydro-rel"/>
</dbReference>
<proteinExistence type="inferred from homology"/>
<dbReference type="NCBIfam" id="TIGR01975">
    <property type="entry name" value="isoAsp_dipep"/>
    <property type="match status" value="1"/>
</dbReference>
<dbReference type="OrthoDB" id="9776455at2"/>
<evidence type="ECO:0000259" key="5">
    <source>
        <dbReference type="Pfam" id="PF01979"/>
    </source>
</evidence>
<dbReference type="GO" id="GO:0046872">
    <property type="term" value="F:metal ion binding"/>
    <property type="evidence" value="ECO:0007669"/>
    <property type="project" value="UniProtKB-KW"/>
</dbReference>
<keyword evidence="1 4" id="KW-0479">Metal-binding</keyword>
<dbReference type="PIRSF" id="PIRSF001238">
    <property type="entry name" value="IadA"/>
    <property type="match status" value="1"/>
</dbReference>
<dbReference type="GO" id="GO:0016810">
    <property type="term" value="F:hydrolase activity, acting on carbon-nitrogen (but not peptide) bonds"/>
    <property type="evidence" value="ECO:0007669"/>
    <property type="project" value="InterPro"/>
</dbReference>
<keyword evidence="1 4" id="KW-0862">Zinc</keyword>